<dbReference type="Pfam" id="PF04892">
    <property type="entry name" value="VanZ"/>
    <property type="match status" value="1"/>
</dbReference>
<keyword evidence="5" id="KW-0645">Protease</keyword>
<dbReference type="Gene3D" id="3.30.1380.10">
    <property type="match status" value="1"/>
</dbReference>
<keyword evidence="6" id="KW-1185">Reference proteome</keyword>
<evidence type="ECO:0000313" key="6">
    <source>
        <dbReference type="Proteomes" id="UP000219482"/>
    </source>
</evidence>
<dbReference type="AlphaFoldDB" id="A0A286GUK5"/>
<evidence type="ECO:0000259" key="4">
    <source>
        <dbReference type="Pfam" id="PF04892"/>
    </source>
</evidence>
<evidence type="ECO:0000259" key="3">
    <source>
        <dbReference type="Pfam" id="PF02557"/>
    </source>
</evidence>
<dbReference type="InterPro" id="IPR003709">
    <property type="entry name" value="VanY-like_core_dom"/>
</dbReference>
<dbReference type="InterPro" id="IPR052179">
    <property type="entry name" value="DD-CPase-like"/>
</dbReference>
<evidence type="ECO:0000256" key="2">
    <source>
        <dbReference type="SAM" id="Phobius"/>
    </source>
</evidence>
<gene>
    <name evidence="5" type="ORF">SAMN06272739_1992</name>
</gene>
<reference evidence="6" key="1">
    <citation type="submission" date="2017-09" db="EMBL/GenBank/DDBJ databases">
        <authorList>
            <person name="Varghese N."/>
            <person name="Submissions S."/>
        </authorList>
    </citation>
    <scope>NUCLEOTIDE SEQUENCE [LARGE SCALE GENOMIC DNA]</scope>
    <source>
        <strain evidence="6">DSM 44270</strain>
    </source>
</reference>
<organism evidence="5 6">
    <name type="scientific">Blastococcus haudaquaticus</name>
    <dbReference type="NCBI Taxonomy" id="1938745"/>
    <lineage>
        <taxon>Bacteria</taxon>
        <taxon>Bacillati</taxon>
        <taxon>Actinomycetota</taxon>
        <taxon>Actinomycetes</taxon>
        <taxon>Geodermatophilales</taxon>
        <taxon>Geodermatophilaceae</taxon>
        <taxon>Blastococcus</taxon>
    </lineage>
</organism>
<keyword evidence="5" id="KW-0121">Carboxypeptidase</keyword>
<dbReference type="InterPro" id="IPR009045">
    <property type="entry name" value="Zn_M74/Hedgehog-like"/>
</dbReference>
<dbReference type="Pfam" id="PF02557">
    <property type="entry name" value="VanY"/>
    <property type="match status" value="1"/>
</dbReference>
<keyword evidence="2" id="KW-1133">Transmembrane helix</keyword>
<proteinExistence type="predicted"/>
<dbReference type="GO" id="GO:0006508">
    <property type="term" value="P:proteolysis"/>
    <property type="evidence" value="ECO:0007669"/>
    <property type="project" value="InterPro"/>
</dbReference>
<dbReference type="SUPFAM" id="SSF55166">
    <property type="entry name" value="Hedgehog/DD-peptidase"/>
    <property type="match status" value="1"/>
</dbReference>
<feature type="domain" description="VanZ-like" evidence="4">
    <location>
        <begin position="80"/>
        <end position="156"/>
    </location>
</feature>
<sequence length="359" mass="36467">MPTTRHPSGSRVILRPDDHDGSSASSPGVLVLAVVAVLLAVGGITLGPVEFVADGRRTVMALVMAAAEPLAEPFPGTVHRAQVEAVANALLFVPVGALAALVLRRSGTVLPVASGVTVSVLIELAQLALPGRVSDPVDVVANTAGAVVGVALTSVVRAASHRARRDGARRPRRGLYPALVAVPGLIVVAVGCSSAGSSALAGTSAPGAPAGGAVTVEDGYVADGEELSAFADVPAITGLDDALRTAVQDAARDATADRIDFHVSSGWRSAAYQQALFAAAVERYGSVEAAREWVLRPDESAHVTGDAVDVGPTDAMSWLAQHGADYGLCQTYGNEMWHFELAVERGGECPAPGTAPSAG</sequence>
<keyword evidence="5" id="KW-0378">Hydrolase</keyword>
<dbReference type="GO" id="GO:0004180">
    <property type="term" value="F:carboxypeptidase activity"/>
    <property type="evidence" value="ECO:0007669"/>
    <property type="project" value="UniProtKB-KW"/>
</dbReference>
<evidence type="ECO:0000313" key="5">
    <source>
        <dbReference type="EMBL" id="SOD98674.1"/>
    </source>
</evidence>
<feature type="transmembrane region" description="Helical" evidence="2">
    <location>
        <begin position="110"/>
        <end position="129"/>
    </location>
</feature>
<dbReference type="RefSeq" id="WP_200814642.1">
    <property type="nucleotide sequence ID" value="NZ_OCNK01000002.1"/>
</dbReference>
<keyword evidence="2" id="KW-0472">Membrane</keyword>
<feature type="domain" description="D-alanyl-D-alanine carboxypeptidase-like core" evidence="3">
    <location>
        <begin position="239"/>
        <end position="334"/>
    </location>
</feature>
<feature type="transmembrane region" description="Helical" evidence="2">
    <location>
        <begin position="29"/>
        <end position="49"/>
    </location>
</feature>
<dbReference type="EMBL" id="OCNK01000002">
    <property type="protein sequence ID" value="SOD98674.1"/>
    <property type="molecule type" value="Genomic_DNA"/>
</dbReference>
<dbReference type="Proteomes" id="UP000219482">
    <property type="component" value="Unassembled WGS sequence"/>
</dbReference>
<protein>
    <submittedName>
        <fullName evidence="5">D-alanyl-D-alanine carboxypeptidase</fullName>
    </submittedName>
</protein>
<feature type="region of interest" description="Disordered" evidence="1">
    <location>
        <begin position="1"/>
        <end position="21"/>
    </location>
</feature>
<dbReference type="CDD" id="cd14846">
    <property type="entry name" value="Peptidase_M15_like"/>
    <property type="match status" value="1"/>
</dbReference>
<accession>A0A286GUK5</accession>
<keyword evidence="2" id="KW-0812">Transmembrane</keyword>
<feature type="transmembrane region" description="Helical" evidence="2">
    <location>
        <begin position="141"/>
        <end position="159"/>
    </location>
</feature>
<name>A0A286GUK5_9ACTN</name>
<dbReference type="InterPro" id="IPR006976">
    <property type="entry name" value="VanZ-like"/>
</dbReference>
<dbReference type="PANTHER" id="PTHR34385:SF1">
    <property type="entry name" value="PEPTIDOGLYCAN L-ALANYL-D-GLUTAMATE ENDOPEPTIDASE CWLK"/>
    <property type="match status" value="1"/>
</dbReference>
<dbReference type="PANTHER" id="PTHR34385">
    <property type="entry name" value="D-ALANYL-D-ALANINE CARBOXYPEPTIDASE"/>
    <property type="match status" value="1"/>
</dbReference>
<feature type="transmembrane region" description="Helical" evidence="2">
    <location>
        <begin position="175"/>
        <end position="196"/>
    </location>
</feature>
<evidence type="ECO:0000256" key="1">
    <source>
        <dbReference type="SAM" id="MobiDB-lite"/>
    </source>
</evidence>